<feature type="transmembrane region" description="Helical" evidence="1">
    <location>
        <begin position="47"/>
        <end position="66"/>
    </location>
</feature>
<feature type="transmembrane region" description="Helical" evidence="1">
    <location>
        <begin position="17"/>
        <end position="35"/>
    </location>
</feature>
<proteinExistence type="predicted"/>
<keyword evidence="3" id="KW-1185">Reference proteome</keyword>
<feature type="transmembrane region" description="Helical" evidence="1">
    <location>
        <begin position="72"/>
        <end position="92"/>
    </location>
</feature>
<feature type="transmembrane region" description="Helical" evidence="1">
    <location>
        <begin position="194"/>
        <end position="213"/>
    </location>
</feature>
<feature type="transmembrane region" description="Helical" evidence="1">
    <location>
        <begin position="104"/>
        <end position="121"/>
    </location>
</feature>
<dbReference type="RefSeq" id="WP_250861657.1">
    <property type="nucleotide sequence ID" value="NZ_JAGSOJ010000006.1"/>
</dbReference>
<feature type="transmembrane region" description="Helical" evidence="1">
    <location>
        <begin position="250"/>
        <end position="268"/>
    </location>
</feature>
<feature type="transmembrane region" description="Helical" evidence="1">
    <location>
        <begin position="334"/>
        <end position="352"/>
    </location>
</feature>
<keyword evidence="1" id="KW-1133">Transmembrane helix</keyword>
<feature type="transmembrane region" description="Helical" evidence="1">
    <location>
        <begin position="133"/>
        <end position="151"/>
    </location>
</feature>
<feature type="transmembrane region" description="Helical" evidence="1">
    <location>
        <begin position="502"/>
        <end position="522"/>
    </location>
</feature>
<dbReference type="AlphaFoldDB" id="A0A9J6PB45"/>
<evidence type="ECO:0000256" key="1">
    <source>
        <dbReference type="SAM" id="Phobius"/>
    </source>
</evidence>
<accession>A0A9J6PB45</accession>
<reference evidence="2" key="1">
    <citation type="journal article" date="2021" name="mSystems">
        <title>Bacteria and Archaea Synergistically Convert Glycine Betaine to Biogenic Methane in the Formosa Cold Seep of the South China Sea.</title>
        <authorList>
            <person name="Li L."/>
            <person name="Zhang W."/>
            <person name="Zhang S."/>
            <person name="Song L."/>
            <person name="Sun Q."/>
            <person name="Zhang H."/>
            <person name="Xiang H."/>
            <person name="Dong X."/>
        </authorList>
    </citation>
    <scope>NUCLEOTIDE SEQUENCE</scope>
    <source>
        <strain evidence="2">ZWT</strain>
    </source>
</reference>
<feature type="transmembrane region" description="Helical" evidence="1">
    <location>
        <begin position="219"/>
        <end position="238"/>
    </location>
</feature>
<organism evidence="2 3">
    <name type="scientific">Oceanirhabdus seepicola</name>
    <dbReference type="NCBI Taxonomy" id="2828781"/>
    <lineage>
        <taxon>Bacteria</taxon>
        <taxon>Bacillati</taxon>
        <taxon>Bacillota</taxon>
        <taxon>Clostridia</taxon>
        <taxon>Eubacteriales</taxon>
        <taxon>Clostridiaceae</taxon>
        <taxon>Oceanirhabdus</taxon>
    </lineage>
</organism>
<protein>
    <submittedName>
        <fullName evidence="2">Uncharacterized protein</fullName>
    </submittedName>
</protein>
<feature type="transmembrane region" description="Helical" evidence="1">
    <location>
        <begin position="476"/>
        <end position="495"/>
    </location>
</feature>
<sequence length="682" mass="78824">MISRLESINLFLKEKKLFFIINVLIICGLIFSLIYREGEGISLIKYLISQLFLIYGQGVVLTWVLSIKKDQVVTLVINYFLGISLVIFEYLISMSLFHQWRLLYIGYVIGTIGVIISFRNFKLKKLFSGLNNGLVTVFCIMWISTFFSLYIKNSMPDVIGRSGINQDLLWSIGNTEALMRSYPPIDSRMNGIPFTYHYFVNIYYAVISLTTGIDPTKLFFAYGYIVKMLFLVLCIFSFGKSYLKSNIGAGMLTFIYFFTNCFSLNRAYSNGYGVFMNSNLRQLTDGAFGFEMSIALLMVVFMFLFYALEEREWKKYILPSLMVFFALSGTKGPLALMVILILFTVLIIEFIIKKKINKKGLTLLVSFVLIFAILFAFILKSGSGDLNFELGYIAKDSLIGRKVIGLIGDGILTRIMIIPLHFYLYLPLASIPFVIWFWMRGGKINQCNTNELLIGGMAVLGIICAYMFSHYGHSEIYFIMTAIPFMEIAAVEFLMNNKLNKILKVIIMISFIVGVTTSYYSIKGRIDIGMKYNEIIKSKIEFTKGYHPNTITYKEYEGIKWIKDNTSEDSVILSDRYYISDNKVDKTARYFYYSTFSNRQFYLEGYFYFYAPEEYKAQVDKKKEIADKIYKYGDALLAKEQGINYIIISENLYDEEKELKNQNYIKVFDNEEMKIYKVNDGE</sequence>
<evidence type="ECO:0000313" key="3">
    <source>
        <dbReference type="Proteomes" id="UP001056429"/>
    </source>
</evidence>
<evidence type="ECO:0000313" key="2">
    <source>
        <dbReference type="EMBL" id="MCM1992493.1"/>
    </source>
</evidence>
<feature type="transmembrane region" description="Helical" evidence="1">
    <location>
        <begin position="288"/>
        <end position="306"/>
    </location>
</feature>
<dbReference type="EMBL" id="JAGSOJ010000006">
    <property type="protein sequence ID" value="MCM1992493.1"/>
    <property type="molecule type" value="Genomic_DNA"/>
</dbReference>
<reference evidence="2" key="2">
    <citation type="submission" date="2021-04" db="EMBL/GenBank/DDBJ databases">
        <authorList>
            <person name="Dong X."/>
        </authorList>
    </citation>
    <scope>NUCLEOTIDE SEQUENCE</scope>
    <source>
        <strain evidence="2">ZWT</strain>
    </source>
</reference>
<dbReference type="Proteomes" id="UP001056429">
    <property type="component" value="Unassembled WGS sequence"/>
</dbReference>
<feature type="transmembrane region" description="Helical" evidence="1">
    <location>
        <begin position="451"/>
        <end position="470"/>
    </location>
</feature>
<keyword evidence="1" id="KW-0812">Transmembrane</keyword>
<feature type="transmembrane region" description="Helical" evidence="1">
    <location>
        <begin position="422"/>
        <end position="439"/>
    </location>
</feature>
<keyword evidence="1" id="KW-0472">Membrane</keyword>
<comment type="caution">
    <text evidence="2">The sequence shown here is derived from an EMBL/GenBank/DDBJ whole genome shotgun (WGS) entry which is preliminary data.</text>
</comment>
<name>A0A9J6PB45_9CLOT</name>
<feature type="transmembrane region" description="Helical" evidence="1">
    <location>
        <begin position="361"/>
        <end position="379"/>
    </location>
</feature>
<gene>
    <name evidence="2" type="ORF">KDK92_22495</name>
</gene>